<organism evidence="2 3">
    <name type="scientific">Salvia divinorum</name>
    <name type="common">Maria pastora</name>
    <name type="synonym">Diviner's sage</name>
    <dbReference type="NCBI Taxonomy" id="28513"/>
    <lineage>
        <taxon>Eukaryota</taxon>
        <taxon>Viridiplantae</taxon>
        <taxon>Streptophyta</taxon>
        <taxon>Embryophyta</taxon>
        <taxon>Tracheophyta</taxon>
        <taxon>Spermatophyta</taxon>
        <taxon>Magnoliopsida</taxon>
        <taxon>eudicotyledons</taxon>
        <taxon>Gunneridae</taxon>
        <taxon>Pentapetalae</taxon>
        <taxon>asterids</taxon>
        <taxon>lamiids</taxon>
        <taxon>Lamiales</taxon>
        <taxon>Lamiaceae</taxon>
        <taxon>Nepetoideae</taxon>
        <taxon>Mentheae</taxon>
        <taxon>Salviinae</taxon>
        <taxon>Salvia</taxon>
        <taxon>Salvia subgen. Calosphace</taxon>
    </lineage>
</organism>
<dbReference type="InterPro" id="IPR036420">
    <property type="entry name" value="BRCT_dom_sf"/>
</dbReference>
<dbReference type="Pfam" id="PF18428">
    <property type="entry name" value="BRCT_3"/>
    <property type="match status" value="1"/>
</dbReference>
<gene>
    <name evidence="2" type="ORF">AAHA92_06670</name>
</gene>
<dbReference type="PANTHER" id="PTHR15321">
    <property type="entry name" value="TUMOR SUPPRESSOR P53-BINDING PROTEIN 1"/>
    <property type="match status" value="1"/>
</dbReference>
<dbReference type="EMBL" id="JBEAFC010000003">
    <property type="protein sequence ID" value="KAL1564314.1"/>
    <property type="molecule type" value="Genomic_DNA"/>
</dbReference>
<comment type="caution">
    <text evidence="2">The sequence shown here is derived from an EMBL/GenBank/DDBJ whole genome shotgun (WGS) entry which is preliminary data.</text>
</comment>
<dbReference type="CDD" id="cd17724">
    <property type="entry name" value="BRCT_p53bp1_rpt2"/>
    <property type="match status" value="1"/>
</dbReference>
<feature type="domain" description="BRCT" evidence="1">
    <location>
        <begin position="861"/>
        <end position="960"/>
    </location>
</feature>
<evidence type="ECO:0000259" key="1">
    <source>
        <dbReference type="PROSITE" id="PS50172"/>
    </source>
</evidence>
<dbReference type="PANTHER" id="PTHR15321:SF3">
    <property type="entry name" value="TP53-BINDING PROTEIN 1"/>
    <property type="match status" value="1"/>
</dbReference>
<evidence type="ECO:0000313" key="3">
    <source>
        <dbReference type="Proteomes" id="UP001567538"/>
    </source>
</evidence>
<accession>A0ABD1I8T4</accession>
<dbReference type="Gene3D" id="3.40.50.10190">
    <property type="entry name" value="BRCT domain"/>
    <property type="match status" value="2"/>
</dbReference>
<name>A0ABD1I8T4_SALDI</name>
<proteinExistence type="predicted"/>
<dbReference type="InterPro" id="IPR047250">
    <property type="entry name" value="BRCT_p53bp1-like_rpt2"/>
</dbReference>
<dbReference type="SMART" id="SM00292">
    <property type="entry name" value="BRCT"/>
    <property type="match status" value="1"/>
</dbReference>
<feature type="domain" description="BRCT" evidence="1">
    <location>
        <begin position="739"/>
        <end position="842"/>
    </location>
</feature>
<dbReference type="InterPro" id="IPR047252">
    <property type="entry name" value="TP53BP1-like"/>
</dbReference>
<keyword evidence="3" id="KW-1185">Reference proteome</keyword>
<reference evidence="2 3" key="1">
    <citation type="submission" date="2024-06" db="EMBL/GenBank/DDBJ databases">
        <title>A chromosome level genome sequence of Diviner's sage (Salvia divinorum).</title>
        <authorList>
            <person name="Ford S.A."/>
            <person name="Ro D.-K."/>
            <person name="Ness R.W."/>
            <person name="Phillips M.A."/>
        </authorList>
    </citation>
    <scope>NUCLEOTIDE SEQUENCE [LARGE SCALE GENOMIC DNA]</scope>
    <source>
        <strain evidence="2">SAF-2024a</strain>
        <tissue evidence="2">Leaf</tissue>
    </source>
</reference>
<sequence>MGRLAGFRPPQFSEEDTWLPVWLQQCNDEWLDVEIMKEDYITFEKRVEEFRDFNSGDSLRDKSGCNIGQLFMSGTDSSPFSCAHSANDVEHFRLCLSSDSDSENEALSNDACETEPNYPVVAQPLGTLEVQKDANLRTYPDAGAVNCTLKVESERDDRKIELLKLNDNVHFSEAASNAVELCIAASEALVINELINSDSLEKSSSASAILEASLKLKQARFEVWESTFADSFSMTSDTDNLSDLDDITMEFVYEDAGIHFSELPGIELSVSRVKDTLESEHNDEVEHKNTSASVCENSGNYNFDNDIQLKKALAAVYSGSDAQERVDCNPSCDMGTDPGHCNDFSRAVNFQENDLPSASAEEVNTLTPESNPHKSYVSSSPITSLRDRENDYCKPNIVQQRFQSRWLGGWSSNNEVKCATKKCCIPKPFVAQTSFLSESAYTAPDLNSFVQNHDKQALVASQLSIRSENFSGANDVMLLSQDVGSSSASLVDPLCSVVPSSIPENLCSLPNLNYGDPVVPITIESKKDNVLGTPYFHSMPAEEENIARQTADSNVSEDKVSRRPASLRDYSVSLPNHTMLSGKDGQQKCSFLIEVKTGAGLQILNKENTAHSLSPIFSHRTESHFQDSIYCRQNFVEENAIGTAQPESLVKYLPYDKLQPKLLECENQSTQKQPTRKRVHFSERETNIPDNKKVRKLQTASKPCYSTRAAKRLTRSSTHLESRAQQMDRYLRVNLDKKKKRLIFQYMEFLLTGFSQQKEKEIGGLIRKYGGIVLSQIPSANAKEKRSSRSKSRALPVVLCLKKIQSFKFLYGCAVNAYVLRVNWLIDSIAAGFVLQPNRYMILPMTVSRNDQVYTAVKYNTHSLVFNNLGVMLHGKTKYFTNITTILKHGGGQIFKTLQGLLQTLESGSISMAVLVAEESCASRHLRHCAMEQNIHVTSVYWIIKCLFAGKLIPLEEKGNSRHSPAIQLQRHLEPMELSQEI</sequence>
<protein>
    <recommendedName>
        <fullName evidence="1">BRCT domain-containing protein</fullName>
    </recommendedName>
</protein>
<evidence type="ECO:0000313" key="2">
    <source>
        <dbReference type="EMBL" id="KAL1564314.1"/>
    </source>
</evidence>
<dbReference type="Proteomes" id="UP001567538">
    <property type="component" value="Unassembled WGS sequence"/>
</dbReference>
<dbReference type="SUPFAM" id="SSF52113">
    <property type="entry name" value="BRCT domain"/>
    <property type="match status" value="2"/>
</dbReference>
<dbReference type="AlphaFoldDB" id="A0ABD1I8T4"/>
<dbReference type="PROSITE" id="PS50172">
    <property type="entry name" value="BRCT"/>
    <property type="match status" value="2"/>
</dbReference>
<dbReference type="InterPro" id="IPR001357">
    <property type="entry name" value="BRCT_dom"/>
</dbReference>